<evidence type="ECO:0000256" key="5">
    <source>
        <dbReference type="ARBA" id="ARBA00023136"/>
    </source>
</evidence>
<evidence type="ECO:0000256" key="3">
    <source>
        <dbReference type="ARBA" id="ARBA00022692"/>
    </source>
</evidence>
<keyword evidence="2" id="KW-0997">Cell inner membrane</keyword>
<evidence type="ECO:0000256" key="6">
    <source>
        <dbReference type="SAM" id="Phobius"/>
    </source>
</evidence>
<evidence type="ECO:0000313" key="8">
    <source>
        <dbReference type="Proteomes" id="UP000195442"/>
    </source>
</evidence>
<protein>
    <recommendedName>
        <fullName evidence="9">Lipopolysaccharide export system protein LptC</fullName>
    </recommendedName>
</protein>
<name>A0A1R4H9Y1_9GAMM</name>
<evidence type="ECO:0000313" key="7">
    <source>
        <dbReference type="EMBL" id="SJM92987.1"/>
    </source>
</evidence>
<dbReference type="GO" id="GO:0015221">
    <property type="term" value="F:lipopolysaccharide transmembrane transporter activity"/>
    <property type="evidence" value="ECO:0007669"/>
    <property type="project" value="InterPro"/>
</dbReference>
<dbReference type="AlphaFoldDB" id="A0A1R4H9Y1"/>
<dbReference type="PANTHER" id="PTHR37481">
    <property type="entry name" value="LIPOPOLYSACCHARIDE EXPORT SYSTEM PROTEIN LPTC"/>
    <property type="match status" value="1"/>
</dbReference>
<dbReference type="GO" id="GO:0017089">
    <property type="term" value="F:glycolipid transfer activity"/>
    <property type="evidence" value="ECO:0007669"/>
    <property type="project" value="TreeGrafter"/>
</dbReference>
<gene>
    <name evidence="7" type="ORF">CRENPOLYSF2_3030009</name>
</gene>
<keyword evidence="8" id="KW-1185">Reference proteome</keyword>
<dbReference type="EMBL" id="FUKJ01000228">
    <property type="protein sequence ID" value="SJM92987.1"/>
    <property type="molecule type" value="Genomic_DNA"/>
</dbReference>
<dbReference type="InterPro" id="IPR026265">
    <property type="entry name" value="LptC"/>
</dbReference>
<dbReference type="InterPro" id="IPR010664">
    <property type="entry name" value="LipoPS_assembly_LptC-rel"/>
</dbReference>
<feature type="transmembrane region" description="Helical" evidence="6">
    <location>
        <begin position="6"/>
        <end position="24"/>
    </location>
</feature>
<dbReference type="InterPro" id="IPR052363">
    <property type="entry name" value="LPS_export_LptC"/>
</dbReference>
<sequence>MSYLEGKYNYVIVAVIALLSWWLVKLTVIDSMSSREGVAHSADYFSSGYTKWEMAKTGELKTKLLADKMLHYKDDGTIHLDKPVMSFYNAKAPPWVIQSETGIVSADGKTVFLNGKAVVDRAKAEGVSPVTINTSNLKVNPETSYAETADWAELISSPQRTTGTGMKLVYVEPIRVELLAKVRGKYETK</sequence>
<dbReference type="Proteomes" id="UP000195442">
    <property type="component" value="Unassembled WGS sequence"/>
</dbReference>
<dbReference type="GO" id="GO:0030288">
    <property type="term" value="C:outer membrane-bounded periplasmic space"/>
    <property type="evidence" value="ECO:0007669"/>
    <property type="project" value="TreeGrafter"/>
</dbReference>
<dbReference type="GO" id="GO:0005886">
    <property type="term" value="C:plasma membrane"/>
    <property type="evidence" value="ECO:0007669"/>
    <property type="project" value="InterPro"/>
</dbReference>
<organism evidence="7 8">
    <name type="scientific">Crenothrix polyspora</name>
    <dbReference type="NCBI Taxonomy" id="360316"/>
    <lineage>
        <taxon>Bacteria</taxon>
        <taxon>Pseudomonadati</taxon>
        <taxon>Pseudomonadota</taxon>
        <taxon>Gammaproteobacteria</taxon>
        <taxon>Methylococcales</taxon>
        <taxon>Crenotrichaceae</taxon>
        <taxon>Crenothrix</taxon>
    </lineage>
</organism>
<keyword evidence="3 6" id="KW-0812">Transmembrane</keyword>
<accession>A0A1R4H9Y1</accession>
<dbReference type="RefSeq" id="WP_087147197.1">
    <property type="nucleotide sequence ID" value="NZ_FUKJ01000228.1"/>
</dbReference>
<keyword evidence="1" id="KW-1003">Cell membrane</keyword>
<evidence type="ECO:0000256" key="1">
    <source>
        <dbReference type="ARBA" id="ARBA00022475"/>
    </source>
</evidence>
<dbReference type="Pfam" id="PF06835">
    <property type="entry name" value="LptC"/>
    <property type="match status" value="1"/>
</dbReference>
<evidence type="ECO:0008006" key="9">
    <source>
        <dbReference type="Google" id="ProtNLM"/>
    </source>
</evidence>
<evidence type="ECO:0000256" key="4">
    <source>
        <dbReference type="ARBA" id="ARBA00022989"/>
    </source>
</evidence>
<dbReference type="PANTHER" id="PTHR37481:SF1">
    <property type="entry name" value="LIPOPOLYSACCHARIDE EXPORT SYSTEM PROTEIN LPTC"/>
    <property type="match status" value="1"/>
</dbReference>
<keyword evidence="5 6" id="KW-0472">Membrane</keyword>
<dbReference type="Gene3D" id="2.60.450.10">
    <property type="entry name" value="Lipopolysaccharide (LPS) transport protein A like domain"/>
    <property type="match status" value="1"/>
</dbReference>
<reference evidence="8" key="1">
    <citation type="submission" date="2017-02" db="EMBL/GenBank/DDBJ databases">
        <authorList>
            <person name="Daims H."/>
        </authorList>
    </citation>
    <scope>NUCLEOTIDE SEQUENCE [LARGE SCALE GENOMIC DNA]</scope>
</reference>
<keyword evidence="4 6" id="KW-1133">Transmembrane helix</keyword>
<proteinExistence type="predicted"/>
<dbReference type="NCBIfam" id="TIGR04409">
    <property type="entry name" value="LptC_YrbK"/>
    <property type="match status" value="1"/>
</dbReference>
<evidence type="ECO:0000256" key="2">
    <source>
        <dbReference type="ARBA" id="ARBA00022519"/>
    </source>
</evidence>
<dbReference type="OrthoDB" id="5973594at2"/>